<dbReference type="OrthoDB" id="9796523at2"/>
<evidence type="ECO:0000313" key="3">
    <source>
        <dbReference type="Proteomes" id="UP000295431"/>
    </source>
</evidence>
<feature type="region of interest" description="Disordered" evidence="1">
    <location>
        <begin position="1"/>
        <end position="27"/>
    </location>
</feature>
<evidence type="ECO:0000313" key="2">
    <source>
        <dbReference type="EMBL" id="TDC06759.1"/>
    </source>
</evidence>
<dbReference type="Pfam" id="PF13707">
    <property type="entry name" value="RloB"/>
    <property type="match status" value="1"/>
</dbReference>
<dbReference type="AlphaFoldDB" id="A0A4R4NCW5"/>
<feature type="compositionally biased region" description="Basic residues" evidence="1">
    <location>
        <begin position="1"/>
        <end position="12"/>
    </location>
</feature>
<dbReference type="Proteomes" id="UP000295431">
    <property type="component" value="Unassembled WGS sequence"/>
</dbReference>
<evidence type="ECO:0000256" key="1">
    <source>
        <dbReference type="SAM" id="MobiDB-lite"/>
    </source>
</evidence>
<reference evidence="2 3" key="1">
    <citation type="submission" date="2019-03" db="EMBL/GenBank/DDBJ databases">
        <title>Draft genome sequences of novel Actinobacteria.</title>
        <authorList>
            <person name="Sahin N."/>
            <person name="Ay H."/>
            <person name="Saygin H."/>
        </authorList>
    </citation>
    <scope>NUCLEOTIDE SEQUENCE [LARGE SCALE GENOMIC DNA]</scope>
    <source>
        <strain evidence="2 3">DSM 45347</strain>
    </source>
</reference>
<dbReference type="EMBL" id="SMJW01000259">
    <property type="protein sequence ID" value="TDC06759.1"/>
    <property type="molecule type" value="Genomic_DNA"/>
</dbReference>
<proteinExistence type="predicted"/>
<protein>
    <submittedName>
        <fullName evidence="2">RloB domain-containing protein</fullName>
    </submittedName>
</protein>
<dbReference type="InterPro" id="IPR025591">
    <property type="entry name" value="RloB"/>
</dbReference>
<feature type="compositionally biased region" description="Polar residues" evidence="1">
    <location>
        <begin position="15"/>
        <end position="27"/>
    </location>
</feature>
<organism evidence="2 3">
    <name type="scientific">Actinomadura bangladeshensis</name>
    <dbReference type="NCBI Taxonomy" id="453573"/>
    <lineage>
        <taxon>Bacteria</taxon>
        <taxon>Bacillati</taxon>
        <taxon>Actinomycetota</taxon>
        <taxon>Actinomycetes</taxon>
        <taxon>Streptosporangiales</taxon>
        <taxon>Thermomonosporaceae</taxon>
        <taxon>Actinomadura</taxon>
    </lineage>
</organism>
<accession>A0A4R4NCW5</accession>
<comment type="caution">
    <text evidence="2">The sequence shown here is derived from an EMBL/GenBank/DDBJ whole genome shotgun (WGS) entry which is preliminary data.</text>
</comment>
<sequence>MTSKGKNRKRGAPARSTSSRPRDQYGQNRRSLVVTVVCEGKTERDYLSCLNDEAGQEGRFFINLAPASQPNQGFKPEKAVQQAIEAKKQLPAADKKQVWVVFDRDENTDIPRAFRLADVHNIEVAFSAPSFDLWLWLHFAPGLPSQSSNDQILRSLNAVAGFEYYGKRSGGKSSNSNPKRLNDKQRSVLWGKRVDAVRLARKLVDRCWEGHCEAKQKPAESGHADNCDPLRRDTQTDFYRLMELLRVADRSERRHRRSS</sequence>
<keyword evidence="3" id="KW-1185">Reference proteome</keyword>
<gene>
    <name evidence="2" type="ORF">E1284_33370</name>
</gene>
<name>A0A4R4NCW5_9ACTN</name>